<dbReference type="Pfam" id="PF01627">
    <property type="entry name" value="Hpt"/>
    <property type="match status" value="1"/>
</dbReference>
<dbReference type="InterPro" id="IPR051315">
    <property type="entry name" value="Bact_Chemotaxis_CheA"/>
</dbReference>
<dbReference type="PANTHER" id="PTHR43395">
    <property type="entry name" value="SENSOR HISTIDINE KINASE CHEA"/>
    <property type="match status" value="1"/>
</dbReference>
<dbReference type="SUPFAM" id="SSF47226">
    <property type="entry name" value="Histidine-containing phosphotransfer domain, HPT domain"/>
    <property type="match status" value="1"/>
</dbReference>
<dbReference type="PROSITE" id="PS50894">
    <property type="entry name" value="HPT"/>
    <property type="match status" value="1"/>
</dbReference>
<dbReference type="SMART" id="SM01231">
    <property type="entry name" value="H-kinase_dim"/>
    <property type="match status" value="1"/>
</dbReference>
<dbReference type="GO" id="GO:0005737">
    <property type="term" value="C:cytoplasm"/>
    <property type="evidence" value="ECO:0007669"/>
    <property type="project" value="InterPro"/>
</dbReference>
<evidence type="ECO:0000259" key="11">
    <source>
        <dbReference type="PROSITE" id="PS50109"/>
    </source>
</evidence>
<dbReference type="Pfam" id="PF02895">
    <property type="entry name" value="H-kinase_dim"/>
    <property type="match status" value="1"/>
</dbReference>
<dbReference type="EMBL" id="VUOA01000028">
    <property type="protein sequence ID" value="KAA2236274.1"/>
    <property type="molecule type" value="Genomic_DNA"/>
</dbReference>
<evidence type="ECO:0000256" key="9">
    <source>
        <dbReference type="PROSITE-ProRule" id="PRU00110"/>
    </source>
</evidence>
<dbReference type="InterPro" id="IPR036097">
    <property type="entry name" value="HisK_dim/P_sf"/>
</dbReference>
<proteinExistence type="predicted"/>
<gene>
    <name evidence="14" type="ORF">F0L46_16355</name>
</gene>
<dbReference type="Gene3D" id="1.10.287.560">
    <property type="entry name" value="Histidine kinase CheA-like, homodimeric domain"/>
    <property type="match status" value="1"/>
</dbReference>
<dbReference type="OrthoDB" id="9803176at2"/>
<dbReference type="Gene3D" id="3.30.565.10">
    <property type="entry name" value="Histidine kinase-like ATPase, C-terminal domain"/>
    <property type="match status" value="1"/>
</dbReference>
<dbReference type="SUPFAM" id="SSF55874">
    <property type="entry name" value="ATPase domain of HSP90 chaperone/DNA topoisomerase II/histidine kinase"/>
    <property type="match status" value="1"/>
</dbReference>
<comment type="catalytic activity">
    <reaction evidence="1">
        <text>ATP + protein L-histidine = ADP + protein N-phospho-L-histidine.</text>
        <dbReference type="EC" id="2.7.13.3"/>
    </reaction>
</comment>
<evidence type="ECO:0000313" key="14">
    <source>
        <dbReference type="EMBL" id="KAA2236274.1"/>
    </source>
</evidence>
<feature type="region of interest" description="Disordered" evidence="10">
    <location>
        <begin position="324"/>
        <end position="354"/>
    </location>
</feature>
<dbReference type="GO" id="GO:0006935">
    <property type="term" value="P:chemotaxis"/>
    <property type="evidence" value="ECO:0007669"/>
    <property type="project" value="InterPro"/>
</dbReference>
<dbReference type="PROSITE" id="PS50851">
    <property type="entry name" value="CHEW"/>
    <property type="match status" value="1"/>
</dbReference>
<feature type="modified residue" description="Phosphohistidine" evidence="9">
    <location>
        <position position="49"/>
    </location>
</feature>
<dbReference type="EC" id="2.7.13.3" evidence="2"/>
<dbReference type="InterPro" id="IPR036641">
    <property type="entry name" value="HPT_dom_sf"/>
</dbReference>
<dbReference type="PRINTS" id="PR00344">
    <property type="entry name" value="BCTRLSENSOR"/>
</dbReference>
<keyword evidence="15" id="KW-1185">Reference proteome</keyword>
<reference evidence="14 15" key="1">
    <citation type="submission" date="2019-09" db="EMBL/GenBank/DDBJ databases">
        <title>Salinarimonas rosea gen. nov., sp. nov., a new member of the a-2 subgroup of the Proteobacteria.</title>
        <authorList>
            <person name="Liu J."/>
        </authorList>
    </citation>
    <scope>NUCLEOTIDE SEQUENCE [LARGE SCALE GENOMIC DNA]</scope>
    <source>
        <strain evidence="14 15">BN140002</strain>
    </source>
</reference>
<dbReference type="InterPro" id="IPR004105">
    <property type="entry name" value="CheA-like_dim"/>
</dbReference>
<name>A0A5B2VBC3_9HYPH</name>
<dbReference type="PROSITE" id="PS50109">
    <property type="entry name" value="HIS_KIN"/>
    <property type="match status" value="1"/>
</dbReference>
<comment type="function">
    <text evidence="8">Involved in the transmission of sensory signals from the chemoreceptors to the flagellar motors. CheA is autophosphorylated; it can transfer its phosphate group to either CheB or CheY.</text>
</comment>
<evidence type="ECO:0000313" key="15">
    <source>
        <dbReference type="Proteomes" id="UP000323142"/>
    </source>
</evidence>
<feature type="domain" description="HPt" evidence="13">
    <location>
        <begin position="2"/>
        <end position="106"/>
    </location>
</feature>
<keyword evidence="5" id="KW-0808">Transferase</keyword>
<dbReference type="SMART" id="SM00260">
    <property type="entry name" value="CheW"/>
    <property type="match status" value="1"/>
</dbReference>
<dbReference type="GO" id="GO:0000155">
    <property type="term" value="F:phosphorelay sensor kinase activity"/>
    <property type="evidence" value="ECO:0007669"/>
    <property type="project" value="InterPro"/>
</dbReference>
<evidence type="ECO:0000256" key="6">
    <source>
        <dbReference type="ARBA" id="ARBA00022777"/>
    </source>
</evidence>
<accession>A0A5B2VBC3</accession>
<dbReference type="FunFam" id="3.30.565.10:FF:000016">
    <property type="entry name" value="Chemotaxis protein CheA, putative"/>
    <property type="match status" value="1"/>
</dbReference>
<keyword evidence="4 9" id="KW-0597">Phosphoprotein</keyword>
<dbReference type="AlphaFoldDB" id="A0A5B2VBC3"/>
<dbReference type="Gene3D" id="2.30.30.40">
    <property type="entry name" value="SH3 Domains"/>
    <property type="match status" value="1"/>
</dbReference>
<evidence type="ECO:0000256" key="1">
    <source>
        <dbReference type="ARBA" id="ARBA00000085"/>
    </source>
</evidence>
<dbReference type="SUPFAM" id="SSF50341">
    <property type="entry name" value="CheW-like"/>
    <property type="match status" value="1"/>
</dbReference>
<evidence type="ECO:0000256" key="4">
    <source>
        <dbReference type="ARBA" id="ARBA00022553"/>
    </source>
</evidence>
<keyword evidence="7" id="KW-0902">Two-component regulatory system</keyword>
<dbReference type="InterPro" id="IPR036061">
    <property type="entry name" value="CheW-like_dom_sf"/>
</dbReference>
<keyword evidence="6" id="KW-0418">Kinase</keyword>
<dbReference type="SMART" id="SM00387">
    <property type="entry name" value="HATPase_c"/>
    <property type="match status" value="1"/>
</dbReference>
<dbReference type="SUPFAM" id="SSF47384">
    <property type="entry name" value="Homodimeric domain of signal transducing histidine kinase"/>
    <property type="match status" value="1"/>
</dbReference>
<comment type="caution">
    <text evidence="14">The sequence shown here is derived from an EMBL/GenBank/DDBJ whole genome shotgun (WGS) entry which is preliminary data.</text>
</comment>
<dbReference type="Pfam" id="PF02518">
    <property type="entry name" value="HATPase_c"/>
    <property type="match status" value="1"/>
</dbReference>
<evidence type="ECO:0000256" key="5">
    <source>
        <dbReference type="ARBA" id="ARBA00022679"/>
    </source>
</evidence>
<dbReference type="PANTHER" id="PTHR43395:SF1">
    <property type="entry name" value="CHEMOTAXIS PROTEIN CHEA"/>
    <property type="match status" value="1"/>
</dbReference>
<organism evidence="14 15">
    <name type="scientific">Salinarimonas soli</name>
    <dbReference type="NCBI Taxonomy" id="1638099"/>
    <lineage>
        <taxon>Bacteria</taxon>
        <taxon>Pseudomonadati</taxon>
        <taxon>Pseudomonadota</taxon>
        <taxon>Alphaproteobacteria</taxon>
        <taxon>Hyphomicrobiales</taxon>
        <taxon>Salinarimonadaceae</taxon>
        <taxon>Salinarimonas</taxon>
    </lineage>
</organism>
<evidence type="ECO:0000256" key="7">
    <source>
        <dbReference type="ARBA" id="ARBA00023012"/>
    </source>
</evidence>
<reference evidence="14 15" key="2">
    <citation type="submission" date="2019-09" db="EMBL/GenBank/DDBJ databases">
        <authorList>
            <person name="Jin C."/>
        </authorList>
    </citation>
    <scope>NUCLEOTIDE SEQUENCE [LARGE SCALE GENOMIC DNA]</scope>
    <source>
        <strain evidence="14 15">BN140002</strain>
    </source>
</reference>
<sequence>MRRRAVNEFLEQFLIESRELVDQASGDFLALEAAPGDRARIESAFRAVHTLKGAAGIMDFHAMGRALHALEDVLSRLQSGANLVTPALVAGGLEAMDRVTGWLDAMQADGVPPAAADAEADTLVARFSGAATDPPPEASVAEEDWAAELLARYPEAARDAACALRYAPDPDCFFRGEDPLARVSRLPGLLALEIAPAAPWPALAELDPFACNLTLLALLSGPPDAVAGLVTGAEVRPLRPGARSADAASALSEPALALLDAQLDLLAGHPGEGAAGRIASAGRVAGNVLRHAGRAGDAEAVGRAAAESLAAGEGSALARAIARARDGGDETPAEMAAPARPAADTSPEPAGPSGEAAARYLRVDMERVDALLTLAGELTVAKNAFAHVVAMVREGGDPVAVAAALSDQQAGLDRLVGRLQQTVLGLRLLPLSQVFGRFPRLLREIAGSLGKPARLVLEGEATEADKAVVDALFEPLLHGIRNALDHGIEPPAERERLGKPPVATIRLRAAREGEQLRVEVEDDGRGVDVAAIRAAAARRGLLSAEALAALPDEGAIDLVFAPGFSTASAVTDLSGRGVGMDAVRRAVERMGGRVAIESRPGVGTTLRMLLPFSVMLTRVMTVEVDGQAFGIPLDAVVETVRVPRSRIVPVGGARAFVLRGRTVPLLALGEALGRSAGGTQAPDVSVVVVAAGDQLGGFEVERLGGQMEVMLKPVEGLLSDAAAIAGTTLLGDGRVLIVLDPQELLA</sequence>
<dbReference type="Proteomes" id="UP000323142">
    <property type="component" value="Unassembled WGS sequence"/>
</dbReference>
<dbReference type="SMART" id="SM00073">
    <property type="entry name" value="HPT"/>
    <property type="match status" value="1"/>
</dbReference>
<dbReference type="InterPro" id="IPR008207">
    <property type="entry name" value="Sig_transdc_His_kin_Hpt_dom"/>
</dbReference>
<feature type="domain" description="CheW-like" evidence="12">
    <location>
        <begin position="616"/>
        <end position="746"/>
    </location>
</feature>
<dbReference type="InterPro" id="IPR004358">
    <property type="entry name" value="Sig_transdc_His_kin-like_C"/>
</dbReference>
<evidence type="ECO:0000256" key="3">
    <source>
        <dbReference type="ARBA" id="ARBA00021495"/>
    </source>
</evidence>
<dbReference type="Gene3D" id="1.20.120.160">
    <property type="entry name" value="HPT domain"/>
    <property type="match status" value="1"/>
</dbReference>
<evidence type="ECO:0000256" key="2">
    <source>
        <dbReference type="ARBA" id="ARBA00012438"/>
    </source>
</evidence>
<dbReference type="InterPro" id="IPR036890">
    <property type="entry name" value="HATPase_C_sf"/>
</dbReference>
<dbReference type="InterPro" id="IPR005467">
    <property type="entry name" value="His_kinase_dom"/>
</dbReference>
<dbReference type="InterPro" id="IPR002545">
    <property type="entry name" value="CheW-lke_dom"/>
</dbReference>
<feature type="domain" description="Histidine kinase" evidence="11">
    <location>
        <begin position="412"/>
        <end position="614"/>
    </location>
</feature>
<dbReference type="InterPro" id="IPR037006">
    <property type="entry name" value="CheA-like_homodim_sf"/>
</dbReference>
<protein>
    <recommendedName>
        <fullName evidence="3">Chemotaxis protein CheA</fullName>
        <ecNumber evidence="2">2.7.13.3</ecNumber>
    </recommendedName>
</protein>
<dbReference type="CDD" id="cd00088">
    <property type="entry name" value="HPT"/>
    <property type="match status" value="1"/>
</dbReference>
<evidence type="ECO:0000259" key="13">
    <source>
        <dbReference type="PROSITE" id="PS50894"/>
    </source>
</evidence>
<evidence type="ECO:0000256" key="10">
    <source>
        <dbReference type="SAM" id="MobiDB-lite"/>
    </source>
</evidence>
<dbReference type="Pfam" id="PF01584">
    <property type="entry name" value="CheW"/>
    <property type="match status" value="1"/>
</dbReference>
<evidence type="ECO:0000256" key="8">
    <source>
        <dbReference type="ARBA" id="ARBA00035100"/>
    </source>
</evidence>
<feature type="compositionally biased region" description="Low complexity" evidence="10">
    <location>
        <begin position="333"/>
        <end position="354"/>
    </location>
</feature>
<dbReference type="InterPro" id="IPR003594">
    <property type="entry name" value="HATPase_dom"/>
</dbReference>
<evidence type="ECO:0000259" key="12">
    <source>
        <dbReference type="PROSITE" id="PS50851"/>
    </source>
</evidence>